<dbReference type="Proteomes" id="UP000679352">
    <property type="component" value="Chromosome"/>
</dbReference>
<dbReference type="EMBL" id="CP076361">
    <property type="protein sequence ID" value="QWK90724.1"/>
    <property type="molecule type" value="Genomic_DNA"/>
</dbReference>
<evidence type="ECO:0000313" key="2">
    <source>
        <dbReference type="Proteomes" id="UP000679352"/>
    </source>
</evidence>
<name>A0A975S115_9RHOB</name>
<reference evidence="1" key="1">
    <citation type="submission" date="2021-06" db="EMBL/GenBank/DDBJ databases">
        <title>Direct submission.</title>
        <authorList>
            <person name="Lee C.-S."/>
            <person name="Jin L."/>
        </authorList>
    </citation>
    <scope>NUCLEOTIDE SEQUENCE</scope>
    <source>
        <strain evidence="1">Con5</strain>
    </source>
</reference>
<evidence type="ECO:0000313" key="1">
    <source>
        <dbReference type="EMBL" id="QWK90724.1"/>
    </source>
</evidence>
<dbReference type="AlphaFoldDB" id="A0A975S115"/>
<protein>
    <submittedName>
        <fullName evidence="1">Uncharacterized protein</fullName>
    </submittedName>
</protein>
<gene>
    <name evidence="1" type="ORF">KM031_02080</name>
</gene>
<organism evidence="1 2">
    <name type="scientific">Gemmobacter fulvus</name>
    <dbReference type="NCBI Taxonomy" id="2840474"/>
    <lineage>
        <taxon>Bacteria</taxon>
        <taxon>Pseudomonadati</taxon>
        <taxon>Pseudomonadota</taxon>
        <taxon>Alphaproteobacteria</taxon>
        <taxon>Rhodobacterales</taxon>
        <taxon>Paracoccaceae</taxon>
        <taxon>Gemmobacter</taxon>
    </lineage>
</organism>
<keyword evidence="2" id="KW-1185">Reference proteome</keyword>
<proteinExistence type="predicted"/>
<accession>A0A975S115</accession>
<dbReference type="KEGG" id="gfu:KM031_02080"/>
<dbReference type="RefSeq" id="WP_215504029.1">
    <property type="nucleotide sequence ID" value="NZ_CP076361.1"/>
</dbReference>
<sequence length="198" mass="21513">MNIAEKIAELAPKVAAFVARNRQPRPLTQDERRLAVSDPEKFDSLVQSLQAETIELIRAEAAHGVLQEDLAREQAAERARQAAIMVAEREELLALRHEASLEVDAALADADASLVSFQEISAKIASLDRQLGEGDRNRASYGMMALGLKRSIRDKAPALWKLTGGRMTGQGSNNGLSDMSRPANYDLAARLGEPDPLG</sequence>